<protein>
    <submittedName>
        <fullName evidence="1">Uncharacterized protein</fullName>
    </submittedName>
</protein>
<organism evidence="1 2">
    <name type="scientific">Hoylesella marshii DSM 16973 = JCM 13450</name>
    <dbReference type="NCBI Taxonomy" id="862515"/>
    <lineage>
        <taxon>Bacteria</taxon>
        <taxon>Pseudomonadati</taxon>
        <taxon>Bacteroidota</taxon>
        <taxon>Bacteroidia</taxon>
        <taxon>Bacteroidales</taxon>
        <taxon>Prevotellaceae</taxon>
        <taxon>Hoylesella</taxon>
    </lineage>
</organism>
<dbReference type="BioCyc" id="PMAR862515-HMP:GMOO-1007-MONOMER"/>
<proteinExistence type="predicted"/>
<keyword evidence="2" id="KW-1185">Reference proteome</keyword>
<evidence type="ECO:0000313" key="2">
    <source>
        <dbReference type="Proteomes" id="UP000004394"/>
    </source>
</evidence>
<name>E0NS40_9BACT</name>
<evidence type="ECO:0000313" key="1">
    <source>
        <dbReference type="EMBL" id="EFM02003.1"/>
    </source>
</evidence>
<sequence length="46" mass="5563">MNVFHGRKHLLYENYAAKVTKRIDTAVLLSYFLQTIRFKRFCGQQR</sequence>
<dbReference type="Proteomes" id="UP000004394">
    <property type="component" value="Unassembled WGS sequence"/>
</dbReference>
<gene>
    <name evidence="1" type="ORF">HMPREF0658_0991</name>
</gene>
<reference evidence="1" key="1">
    <citation type="submission" date="2010-07" db="EMBL/GenBank/DDBJ databases">
        <authorList>
            <person name="Muzny D."/>
            <person name="Qin X."/>
            <person name="Deng J."/>
            <person name="Jiang H."/>
            <person name="Liu Y."/>
            <person name="Qu J."/>
            <person name="Song X.-Z."/>
            <person name="Zhang L."/>
            <person name="Thornton R."/>
            <person name="Coyle M."/>
            <person name="Francisco L."/>
            <person name="Jackson L."/>
            <person name="Javaid M."/>
            <person name="Korchina V."/>
            <person name="Kovar C."/>
            <person name="Mata R."/>
            <person name="Mathew T."/>
            <person name="Ngo R."/>
            <person name="Nguyen L."/>
            <person name="Nguyen N."/>
            <person name="Okwuonu G."/>
            <person name="Ongeri F."/>
            <person name="Pham C."/>
            <person name="Simmons D."/>
            <person name="Wilczek-Boney K."/>
            <person name="Hale W."/>
            <person name="Jakkamsetti A."/>
            <person name="Pham P."/>
            <person name="Ruth R."/>
            <person name="San Lucas F."/>
            <person name="Warren J."/>
            <person name="Zhang J."/>
            <person name="Zhao Z."/>
            <person name="Zhou C."/>
            <person name="Zhu D."/>
            <person name="Lee S."/>
            <person name="Bess C."/>
            <person name="Blankenburg K."/>
            <person name="Forbes L."/>
            <person name="Fu Q."/>
            <person name="Gubbala S."/>
            <person name="Hirani K."/>
            <person name="Jayaseelan J.C."/>
            <person name="Lara F."/>
            <person name="Munidasa M."/>
            <person name="Palculict T."/>
            <person name="Patil S."/>
            <person name="Pu L.-L."/>
            <person name="Saada N."/>
            <person name="Tang L."/>
            <person name="Weissenberger G."/>
            <person name="Zhu Y."/>
            <person name="Hemphill L."/>
            <person name="Shang Y."/>
            <person name="Youmans B."/>
            <person name="Ayvaz T."/>
            <person name="Ross M."/>
            <person name="Santibanez J."/>
            <person name="Aqrawi P."/>
            <person name="Gross S."/>
            <person name="Joshi V."/>
            <person name="Fowler G."/>
            <person name="Nazareth L."/>
            <person name="Reid J."/>
            <person name="Worley K."/>
            <person name="Petrosino J."/>
            <person name="Highlander S."/>
            <person name="Gibbs R."/>
        </authorList>
    </citation>
    <scope>NUCLEOTIDE SEQUENCE [LARGE SCALE GENOMIC DNA]</scope>
    <source>
        <strain evidence="1">DSM 16973</strain>
    </source>
</reference>
<dbReference type="AlphaFoldDB" id="E0NS40"/>
<dbReference type="EMBL" id="AEEI01000034">
    <property type="protein sequence ID" value="EFM02003.1"/>
    <property type="molecule type" value="Genomic_DNA"/>
</dbReference>
<comment type="caution">
    <text evidence="1">The sequence shown here is derived from an EMBL/GenBank/DDBJ whole genome shotgun (WGS) entry which is preliminary data.</text>
</comment>
<accession>E0NS40</accession>
<dbReference type="HOGENOM" id="CLU_3187343_0_0_10"/>
<dbReference type="STRING" id="862515.HMPREF0658_0991"/>